<dbReference type="InterPro" id="IPR053138">
    <property type="entry name" value="N-alpha-Ac-DABA_deacetylase"/>
</dbReference>
<protein>
    <submittedName>
        <fullName evidence="6">Succinylglutamate desuccinylase/aspartoacylase family protein</fullName>
    </submittedName>
</protein>
<dbReference type="PANTHER" id="PTHR37326">
    <property type="entry name" value="BLL3975 PROTEIN"/>
    <property type="match status" value="1"/>
</dbReference>
<accession>A0A934WTR1</accession>
<dbReference type="PANTHER" id="PTHR37326:SF1">
    <property type="entry name" value="BLL3975 PROTEIN"/>
    <property type="match status" value="1"/>
</dbReference>
<proteinExistence type="predicted"/>
<evidence type="ECO:0000256" key="1">
    <source>
        <dbReference type="ARBA" id="ARBA00001947"/>
    </source>
</evidence>
<dbReference type="EMBL" id="JAEQMG010000145">
    <property type="protein sequence ID" value="MBK6089695.1"/>
    <property type="molecule type" value="Genomic_DNA"/>
</dbReference>
<dbReference type="Proteomes" id="UP000633365">
    <property type="component" value="Unassembled WGS sequence"/>
</dbReference>
<dbReference type="Pfam" id="PF24827">
    <property type="entry name" value="AstE_AspA_cat"/>
    <property type="match status" value="1"/>
</dbReference>
<dbReference type="RefSeq" id="WP_201428400.1">
    <property type="nucleotide sequence ID" value="NZ_JAEQMG010000145.1"/>
</dbReference>
<keyword evidence="7" id="KW-1185">Reference proteome</keyword>
<evidence type="ECO:0000256" key="4">
    <source>
        <dbReference type="ARBA" id="ARBA00022833"/>
    </source>
</evidence>
<dbReference type="Gene3D" id="3.40.630.10">
    <property type="entry name" value="Zn peptidases"/>
    <property type="match status" value="1"/>
</dbReference>
<keyword evidence="2" id="KW-0479">Metal-binding</keyword>
<sequence>MKKKTLFSLKSPYREQLDVIGYSFGRGKKALVIVGAMRGNEVQQMYVCSRMVQELKRLEADGKLAENCEILVIPCVNYYSMNLGKRFWAMDNTDINRMFPGYDQGETTQRIAAGVFEQLQGYEYGIQLASFYQQGIFLPHVKLMDTGFTDPGMLKDFGLEFGIVRKPRPYDTTTLNYNWQIWETKAFSVYANATDEIDEKAACEAVNAILRFMDNRGLVSTKTPPGYRTVVLDESETEQIQAGAAGLFFSTVEIGATVEKDDILGRIVDPFECTTVGEIRTPVSGTVYFAYHSPLINEKTVCFKIIK</sequence>
<organism evidence="6 7">
    <name type="scientific">Ruminococcus difficilis</name>
    <dbReference type="NCBI Taxonomy" id="2763069"/>
    <lineage>
        <taxon>Bacteria</taxon>
        <taxon>Bacillati</taxon>
        <taxon>Bacillota</taxon>
        <taxon>Clostridia</taxon>
        <taxon>Eubacteriales</taxon>
        <taxon>Oscillospiraceae</taxon>
        <taxon>Ruminococcus</taxon>
    </lineage>
</organism>
<dbReference type="CDD" id="cd06253">
    <property type="entry name" value="M14_ASTE_ASPA-like"/>
    <property type="match status" value="1"/>
</dbReference>
<gene>
    <name evidence="6" type="ORF">JKK62_13775</name>
</gene>
<dbReference type="AlphaFoldDB" id="A0A934WTR1"/>
<dbReference type="GO" id="GO:0046872">
    <property type="term" value="F:metal ion binding"/>
    <property type="evidence" value="ECO:0007669"/>
    <property type="project" value="UniProtKB-KW"/>
</dbReference>
<name>A0A934WTR1_9FIRM</name>
<dbReference type="GO" id="GO:0016788">
    <property type="term" value="F:hydrolase activity, acting on ester bonds"/>
    <property type="evidence" value="ECO:0007669"/>
    <property type="project" value="InterPro"/>
</dbReference>
<feature type="domain" description="Succinylglutamate desuccinylase/Aspartoacylase catalytic" evidence="5">
    <location>
        <begin position="29"/>
        <end position="119"/>
    </location>
</feature>
<dbReference type="InterPro" id="IPR055438">
    <property type="entry name" value="AstE_AspA_cat"/>
</dbReference>
<evidence type="ECO:0000256" key="3">
    <source>
        <dbReference type="ARBA" id="ARBA00022801"/>
    </source>
</evidence>
<evidence type="ECO:0000259" key="5">
    <source>
        <dbReference type="Pfam" id="PF24827"/>
    </source>
</evidence>
<comment type="cofactor">
    <cofactor evidence="1">
        <name>Zn(2+)</name>
        <dbReference type="ChEBI" id="CHEBI:29105"/>
    </cofactor>
</comment>
<keyword evidence="4" id="KW-0862">Zinc</keyword>
<comment type="caution">
    <text evidence="6">The sequence shown here is derived from an EMBL/GenBank/DDBJ whole genome shotgun (WGS) entry which is preliminary data.</text>
</comment>
<evidence type="ECO:0000256" key="2">
    <source>
        <dbReference type="ARBA" id="ARBA00022723"/>
    </source>
</evidence>
<dbReference type="SUPFAM" id="SSF53187">
    <property type="entry name" value="Zn-dependent exopeptidases"/>
    <property type="match status" value="1"/>
</dbReference>
<evidence type="ECO:0000313" key="7">
    <source>
        <dbReference type="Proteomes" id="UP000633365"/>
    </source>
</evidence>
<evidence type="ECO:0000313" key="6">
    <source>
        <dbReference type="EMBL" id="MBK6089695.1"/>
    </source>
</evidence>
<reference evidence="6" key="1">
    <citation type="submission" date="2021-01" db="EMBL/GenBank/DDBJ databases">
        <title>Genome public.</title>
        <authorList>
            <person name="Liu C."/>
            <person name="Sun Q."/>
        </authorList>
    </citation>
    <scope>NUCLEOTIDE SEQUENCE</scope>
    <source>
        <strain evidence="6">M6</strain>
    </source>
</reference>
<keyword evidence="3" id="KW-0378">Hydrolase</keyword>